<dbReference type="EMBL" id="KU202457">
    <property type="protein sequence ID" value="ANH22694.1"/>
    <property type="molecule type" value="Genomic_DNA"/>
</dbReference>
<evidence type="ECO:0000256" key="2">
    <source>
        <dbReference type="SAM" id="Phobius"/>
    </source>
</evidence>
<dbReference type="InterPro" id="IPR029058">
    <property type="entry name" value="AB_hydrolase_fold"/>
</dbReference>
<dbReference type="AlphaFoldDB" id="A0A173G9G8"/>
<name>A0A173G9G8_9HYPO</name>
<dbReference type="PANTHER" id="PTHR48081:SF21">
    <property type="entry name" value="LIPASE_THIOESTERASE FAMILY PROTEIN (AFU_ORTHOLOGUE AFUA_8G02590)"/>
    <property type="match status" value="1"/>
</dbReference>
<protein>
    <recommendedName>
        <fullName evidence="3">Alpha/beta hydrolase fold-3 domain-containing protein</fullName>
    </recommendedName>
</protein>
<dbReference type="InterPro" id="IPR050300">
    <property type="entry name" value="GDXG_lipolytic_enzyme"/>
</dbReference>
<sequence>MATSPELNFGAKLDLLPALGAVLFTALAALLTGIRRGLDDESSLYLHVLYAATRRLTTRLSAPQLQWFFPSTNAAYERQARMAKMATRTVRLPHGAKGHWIGDPEAQHVLVWYHGGGFSLHALEGHFAYFTRLIQSRQGAGSTLAVLFLEYSLAPAARYPVQLRQAVEALRYLVEETKHTPSQITLGGDSAGGNLVIGVLSHMVHRHESISELTLREPIAAAVMMSPWCVLNDADQNLYASDGADVITALALEHWVDNYMGVAIPDHYTDAMLAPPEWFRGLPTKNILVLAGGNEYLLPSINLLVKNLEAGYGPVEFHVASREAHVAPFINLFYRYSEPTGQGKMLQTWLEKVIS</sequence>
<evidence type="ECO:0000313" key="4">
    <source>
        <dbReference type="EMBL" id="ANH22694.1"/>
    </source>
</evidence>
<feature type="transmembrane region" description="Helical" evidence="2">
    <location>
        <begin position="15"/>
        <end position="34"/>
    </location>
</feature>
<keyword evidence="1" id="KW-0378">Hydrolase</keyword>
<keyword evidence="2" id="KW-0472">Membrane</keyword>
<dbReference type="Gene3D" id="3.40.50.1820">
    <property type="entry name" value="alpha/beta hydrolase"/>
    <property type="match status" value="1"/>
</dbReference>
<keyword evidence="2" id="KW-0812">Transmembrane</keyword>
<dbReference type="Pfam" id="PF07859">
    <property type="entry name" value="Abhydrolase_3"/>
    <property type="match status" value="1"/>
</dbReference>
<reference evidence="4" key="1">
    <citation type="journal article" date="2016" name="BMC Genomics">
        <title>Genome sequence and comparative analysis of clavicipitaceous insect-pathogenic fungus Aschersonia badia with Metarhizium spp.</title>
        <authorList>
            <person name="Agrawal Y."/>
            <person name="Narwani T."/>
            <person name="Subramanian S."/>
        </authorList>
    </citation>
    <scope>NUCLEOTIDE SEQUENCE</scope>
    <source>
        <strain evidence="4">MTCC 10142</strain>
    </source>
</reference>
<dbReference type="SUPFAM" id="SSF53474">
    <property type="entry name" value="alpha/beta-Hydrolases"/>
    <property type="match status" value="1"/>
</dbReference>
<proteinExistence type="predicted"/>
<keyword evidence="2" id="KW-1133">Transmembrane helix</keyword>
<accession>A0A173G9G8</accession>
<evidence type="ECO:0000256" key="1">
    <source>
        <dbReference type="ARBA" id="ARBA00022801"/>
    </source>
</evidence>
<dbReference type="GO" id="GO:0016787">
    <property type="term" value="F:hydrolase activity"/>
    <property type="evidence" value="ECO:0007669"/>
    <property type="project" value="UniProtKB-KW"/>
</dbReference>
<dbReference type="PANTHER" id="PTHR48081">
    <property type="entry name" value="AB HYDROLASE SUPERFAMILY PROTEIN C4A8.06C"/>
    <property type="match status" value="1"/>
</dbReference>
<feature type="domain" description="Alpha/beta hydrolase fold-3" evidence="3">
    <location>
        <begin position="110"/>
        <end position="326"/>
    </location>
</feature>
<evidence type="ECO:0000259" key="3">
    <source>
        <dbReference type="Pfam" id="PF07859"/>
    </source>
</evidence>
<feature type="non-terminal residue" evidence="4">
    <location>
        <position position="355"/>
    </location>
</feature>
<organism evidence="4">
    <name type="scientific">Hypocrella siamensis</name>
    <dbReference type="NCBI Taxonomy" id="696354"/>
    <lineage>
        <taxon>Eukaryota</taxon>
        <taxon>Fungi</taxon>
        <taxon>Dikarya</taxon>
        <taxon>Ascomycota</taxon>
        <taxon>Pezizomycotina</taxon>
        <taxon>Sordariomycetes</taxon>
        <taxon>Hypocreomycetidae</taxon>
        <taxon>Hypocreales</taxon>
        <taxon>Clavicipitaceae</taxon>
        <taxon>Hypocrella</taxon>
    </lineage>
</organism>
<dbReference type="InterPro" id="IPR013094">
    <property type="entry name" value="AB_hydrolase_3"/>
</dbReference>